<dbReference type="HOGENOM" id="CLU_031275_0_0_0"/>
<gene>
    <name evidence="7" type="ordered locus">CLOAM1477</name>
</gene>
<dbReference type="PANTHER" id="PTHR21716">
    <property type="entry name" value="TRANSMEMBRANE PROTEIN"/>
    <property type="match status" value="1"/>
</dbReference>
<keyword evidence="3 6" id="KW-0812">Transmembrane</keyword>
<dbReference type="KEGG" id="caci:CLOAM1477"/>
<dbReference type="GO" id="GO:0016020">
    <property type="term" value="C:membrane"/>
    <property type="evidence" value="ECO:0007669"/>
    <property type="project" value="UniProtKB-SubCell"/>
</dbReference>
<dbReference type="InterPro" id="IPR002549">
    <property type="entry name" value="AI-2E-like"/>
</dbReference>
<keyword evidence="8" id="KW-1185">Reference proteome</keyword>
<evidence type="ECO:0000313" key="8">
    <source>
        <dbReference type="Proteomes" id="UP000002019"/>
    </source>
</evidence>
<evidence type="ECO:0000256" key="1">
    <source>
        <dbReference type="ARBA" id="ARBA00004141"/>
    </source>
</evidence>
<protein>
    <recommendedName>
        <fullName evidence="9">AI-2E family transporter</fullName>
    </recommendedName>
</protein>
<dbReference type="EMBL" id="CU466930">
    <property type="protein sequence ID" value="CAO81327.1"/>
    <property type="molecule type" value="Genomic_DNA"/>
</dbReference>
<feature type="transmembrane region" description="Helical" evidence="6">
    <location>
        <begin position="9"/>
        <end position="26"/>
    </location>
</feature>
<dbReference type="GO" id="GO:0055085">
    <property type="term" value="P:transmembrane transport"/>
    <property type="evidence" value="ECO:0007669"/>
    <property type="project" value="TreeGrafter"/>
</dbReference>
<feature type="transmembrane region" description="Helical" evidence="6">
    <location>
        <begin position="207"/>
        <end position="226"/>
    </location>
</feature>
<dbReference type="eggNOG" id="COG0628">
    <property type="taxonomic scope" value="Bacteria"/>
</dbReference>
<evidence type="ECO:0000256" key="4">
    <source>
        <dbReference type="ARBA" id="ARBA00022989"/>
    </source>
</evidence>
<feature type="transmembrane region" description="Helical" evidence="6">
    <location>
        <begin position="270"/>
        <end position="290"/>
    </location>
</feature>
<evidence type="ECO:0000256" key="6">
    <source>
        <dbReference type="SAM" id="Phobius"/>
    </source>
</evidence>
<proteinExistence type="inferred from homology"/>
<dbReference type="RefSeq" id="WP_015425185.1">
    <property type="nucleotide sequence ID" value="NC_020449.1"/>
</dbReference>
<evidence type="ECO:0000256" key="2">
    <source>
        <dbReference type="ARBA" id="ARBA00009773"/>
    </source>
</evidence>
<evidence type="ECO:0008006" key="9">
    <source>
        <dbReference type="Google" id="ProtNLM"/>
    </source>
</evidence>
<sequence length="352" mass="39546">MDSAKELRWIRILLLIIALAVVAYILKTLKSIFIPLIFSIFLLFLFAPLINYLKKHKFPMVLILLITLVIIAVFLGLVILLIYAASNSLINGLPRYEDKFNALIAKGTEYLQNLATNWNINTENISIANIAQILSSGIISIPQFLSNTVNTLVSIIQNIFLIIFFLIFLLLEIDKLPLRLRKATSKLSKEQTLDILQNIEKQIQNYLTIRTLVNLSAALLCMLWMLIFGVDFILVCGILLFVLDFIPDVGSVISSAIPILIYLMQSGFSFLWLIFALLIVATQMLIGNIIEPKLQGVQLNLTPIMVLVSLIFWGWLWGIVGMLICVPLTSAINIILKQVAPNNFISTLISSE</sequence>
<keyword evidence="5 6" id="KW-0472">Membrane</keyword>
<evidence type="ECO:0000256" key="5">
    <source>
        <dbReference type="ARBA" id="ARBA00023136"/>
    </source>
</evidence>
<dbReference type="AlphaFoldDB" id="B0VFI9"/>
<feature type="transmembrane region" description="Helical" evidence="6">
    <location>
        <begin position="310"/>
        <end position="336"/>
    </location>
</feature>
<dbReference type="STRING" id="459349.CLOAM1477"/>
<comment type="similarity">
    <text evidence="2">Belongs to the autoinducer-2 exporter (AI-2E) (TC 2.A.86) family.</text>
</comment>
<reference evidence="7 8" key="1">
    <citation type="journal article" date="2008" name="J. Bacteriol.">
        <title>'Candidatus Cloacamonas acidaminovorans': genome sequence reconstruction provides a first glimpse of a new bacterial division.</title>
        <authorList>
            <person name="Pelletier E."/>
            <person name="Kreimeyer A."/>
            <person name="Bocs S."/>
            <person name="Rouy Z."/>
            <person name="Gyapay G."/>
            <person name="Chouari R."/>
            <person name="Riviere D."/>
            <person name="Ganesan A."/>
            <person name="Daegelen P."/>
            <person name="Sghir A."/>
            <person name="Cohen G.N."/>
            <person name="Medigue C."/>
            <person name="Weissenbach J."/>
            <person name="Le Paslier D."/>
        </authorList>
    </citation>
    <scope>NUCLEOTIDE SEQUENCE [LARGE SCALE GENOMIC DNA]</scope>
    <source>
        <strain evidence="8">Evry</strain>
    </source>
</reference>
<dbReference type="PANTHER" id="PTHR21716:SF64">
    <property type="entry name" value="AI-2 TRANSPORT PROTEIN TQSA"/>
    <property type="match status" value="1"/>
</dbReference>
<dbReference type="Pfam" id="PF01594">
    <property type="entry name" value="AI-2E_transport"/>
    <property type="match status" value="1"/>
</dbReference>
<organism evidence="7 8">
    <name type="scientific">Cloacimonas acidaminovorans (strain Evry)</name>
    <dbReference type="NCBI Taxonomy" id="459349"/>
    <lineage>
        <taxon>Bacteria</taxon>
        <taxon>Pseudomonadati</taxon>
        <taxon>Candidatus Cloacimonadota</taxon>
        <taxon>Candidatus Cloacimonadia</taxon>
        <taxon>Candidatus Cloacimonadales</taxon>
        <taxon>Candidatus Cloacimonadaceae</taxon>
        <taxon>Candidatus Cloacimonas</taxon>
    </lineage>
</organism>
<comment type="subcellular location">
    <subcellularLocation>
        <location evidence="1">Membrane</location>
        <topology evidence="1">Multi-pass membrane protein</topology>
    </subcellularLocation>
</comment>
<feature type="transmembrane region" description="Helical" evidence="6">
    <location>
        <begin position="32"/>
        <end position="53"/>
    </location>
</feature>
<feature type="transmembrane region" description="Helical" evidence="6">
    <location>
        <begin position="232"/>
        <end position="263"/>
    </location>
</feature>
<accession>B0VFI9</accession>
<dbReference type="Proteomes" id="UP000002019">
    <property type="component" value="Chromosome"/>
</dbReference>
<feature type="transmembrane region" description="Helical" evidence="6">
    <location>
        <begin position="152"/>
        <end position="171"/>
    </location>
</feature>
<evidence type="ECO:0000256" key="3">
    <source>
        <dbReference type="ARBA" id="ARBA00022692"/>
    </source>
</evidence>
<feature type="transmembrane region" description="Helical" evidence="6">
    <location>
        <begin position="60"/>
        <end position="85"/>
    </location>
</feature>
<evidence type="ECO:0000313" key="7">
    <source>
        <dbReference type="EMBL" id="CAO81327.1"/>
    </source>
</evidence>
<name>B0VFI9_CLOAI</name>
<dbReference type="OrthoDB" id="9799225at2"/>
<keyword evidence="4 6" id="KW-1133">Transmembrane helix</keyword>